<dbReference type="Proteomes" id="UP000239203">
    <property type="component" value="Unassembled WGS sequence"/>
</dbReference>
<evidence type="ECO:0000313" key="5">
    <source>
        <dbReference type="EMBL" id="PPK71110.1"/>
    </source>
</evidence>
<dbReference type="InterPro" id="IPR000551">
    <property type="entry name" value="MerR-type_HTH_dom"/>
</dbReference>
<evidence type="ECO:0000313" key="6">
    <source>
        <dbReference type="Proteomes" id="UP000239203"/>
    </source>
</evidence>
<evidence type="ECO:0000259" key="4">
    <source>
        <dbReference type="PROSITE" id="PS50937"/>
    </source>
</evidence>
<evidence type="ECO:0000256" key="2">
    <source>
        <dbReference type="ARBA" id="ARBA00023125"/>
    </source>
</evidence>
<dbReference type="GO" id="GO:0003700">
    <property type="term" value="F:DNA-binding transcription factor activity"/>
    <property type="evidence" value="ECO:0007669"/>
    <property type="project" value="InterPro"/>
</dbReference>
<dbReference type="PROSITE" id="PS50937">
    <property type="entry name" value="HTH_MERR_2"/>
    <property type="match status" value="1"/>
</dbReference>
<evidence type="ECO:0000256" key="1">
    <source>
        <dbReference type="ARBA" id="ARBA00023015"/>
    </source>
</evidence>
<comment type="caution">
    <text evidence="5">The sequence shown here is derived from an EMBL/GenBank/DDBJ whole genome shotgun (WGS) entry which is preliminary data.</text>
</comment>
<dbReference type="PANTHER" id="PTHR30204:SF94">
    <property type="entry name" value="HEAVY METAL-DEPENDENT TRANSCRIPTIONAL REGULATOR HI_0293-RELATED"/>
    <property type="match status" value="1"/>
</dbReference>
<dbReference type="PANTHER" id="PTHR30204">
    <property type="entry name" value="REDOX-CYCLING DRUG-SENSING TRANSCRIPTIONAL ACTIVATOR SOXR"/>
    <property type="match status" value="1"/>
</dbReference>
<dbReference type="GO" id="GO:0003677">
    <property type="term" value="F:DNA binding"/>
    <property type="evidence" value="ECO:0007669"/>
    <property type="project" value="UniProtKB-KW"/>
</dbReference>
<proteinExistence type="predicted"/>
<dbReference type="PRINTS" id="PR00040">
    <property type="entry name" value="HTHMERR"/>
</dbReference>
<gene>
    <name evidence="5" type="ORF">CLV40_101299</name>
</gene>
<keyword evidence="6" id="KW-1185">Reference proteome</keyword>
<accession>A0A2S6H111</accession>
<dbReference type="SMART" id="SM00422">
    <property type="entry name" value="HTH_MERR"/>
    <property type="match status" value="1"/>
</dbReference>
<dbReference type="Gene3D" id="1.10.1660.10">
    <property type="match status" value="1"/>
</dbReference>
<sequence length="124" mass="13277">MRIGDAAAAAGLTPRALRYYEQRGLVAARRTPSGQREYDEADLRRLGAIRELLAAGLTIADVEALVRLIDDGPRECGAAVAVTAGRLADLDDRIARLTATRTRLADTLGHRFAALMGHLADPVT</sequence>
<keyword evidence="3" id="KW-0804">Transcription</keyword>
<feature type="domain" description="HTH merR-type" evidence="4">
    <location>
        <begin position="1"/>
        <end position="68"/>
    </location>
</feature>
<reference evidence="5 6" key="1">
    <citation type="submission" date="2018-02" db="EMBL/GenBank/DDBJ databases">
        <title>Genomic Encyclopedia of Archaeal and Bacterial Type Strains, Phase II (KMG-II): from individual species to whole genera.</title>
        <authorList>
            <person name="Goeker M."/>
        </authorList>
    </citation>
    <scope>NUCLEOTIDE SEQUENCE [LARGE SCALE GENOMIC DNA]</scope>
    <source>
        <strain evidence="5 6">YU 961-1</strain>
    </source>
</reference>
<evidence type="ECO:0000256" key="3">
    <source>
        <dbReference type="ARBA" id="ARBA00023163"/>
    </source>
</evidence>
<dbReference type="EMBL" id="PTIX01000001">
    <property type="protein sequence ID" value="PPK71110.1"/>
    <property type="molecule type" value="Genomic_DNA"/>
</dbReference>
<dbReference type="OrthoDB" id="9802039at2"/>
<dbReference type="Pfam" id="PF13411">
    <property type="entry name" value="MerR_1"/>
    <property type="match status" value="1"/>
</dbReference>
<name>A0A2S6H111_9PSEU</name>
<organism evidence="5 6">
    <name type="scientific">Actinokineospora auranticolor</name>
    <dbReference type="NCBI Taxonomy" id="155976"/>
    <lineage>
        <taxon>Bacteria</taxon>
        <taxon>Bacillati</taxon>
        <taxon>Actinomycetota</taxon>
        <taxon>Actinomycetes</taxon>
        <taxon>Pseudonocardiales</taxon>
        <taxon>Pseudonocardiaceae</taxon>
        <taxon>Actinokineospora</taxon>
    </lineage>
</organism>
<dbReference type="PROSITE" id="PS00552">
    <property type="entry name" value="HTH_MERR_1"/>
    <property type="match status" value="1"/>
</dbReference>
<dbReference type="RefSeq" id="WP_104476096.1">
    <property type="nucleotide sequence ID" value="NZ_CP154825.1"/>
</dbReference>
<dbReference type="AlphaFoldDB" id="A0A2S6H111"/>
<keyword evidence="2 5" id="KW-0238">DNA-binding</keyword>
<protein>
    <submittedName>
        <fullName evidence="5">DNA-binding transcriptional MerR regulator</fullName>
    </submittedName>
</protein>
<dbReference type="InterPro" id="IPR009061">
    <property type="entry name" value="DNA-bd_dom_put_sf"/>
</dbReference>
<dbReference type="InterPro" id="IPR047057">
    <property type="entry name" value="MerR_fam"/>
</dbReference>
<keyword evidence="1" id="KW-0805">Transcription regulation</keyword>
<dbReference type="SUPFAM" id="SSF46955">
    <property type="entry name" value="Putative DNA-binding domain"/>
    <property type="match status" value="1"/>
</dbReference>